<keyword evidence="2" id="KW-1185">Reference proteome</keyword>
<comment type="caution">
    <text evidence="1">The sequence shown here is derived from an EMBL/GenBank/DDBJ whole genome shotgun (WGS) entry which is preliminary data.</text>
</comment>
<accession>A0AAV5F890</accession>
<protein>
    <submittedName>
        <fullName evidence="1">Uncharacterized protein</fullName>
    </submittedName>
</protein>
<sequence>MDAWLDVEALEYEPSLHTVFVQHRVVPFLGGTPDEEIIAGSVEKLRKVLEVYRVRGAADRAQVPGRRLCQPRGPQPLPLHELLHGHALRVVRRVPSREGVVGGRSGKAGGAQGGRDDGIDGRPLWFMTSVLVSSPPSPLIN</sequence>
<dbReference type="Proteomes" id="UP001054889">
    <property type="component" value="Unassembled WGS sequence"/>
</dbReference>
<evidence type="ECO:0000313" key="2">
    <source>
        <dbReference type="Proteomes" id="UP001054889"/>
    </source>
</evidence>
<dbReference type="EMBL" id="BQKI01000083">
    <property type="protein sequence ID" value="GJN31874.1"/>
    <property type="molecule type" value="Genomic_DNA"/>
</dbReference>
<reference evidence="1" key="1">
    <citation type="journal article" date="2018" name="DNA Res.">
        <title>Multiple hybrid de novo genome assembly of finger millet, an orphan allotetraploid crop.</title>
        <authorList>
            <person name="Hatakeyama M."/>
            <person name="Aluri S."/>
            <person name="Balachadran M.T."/>
            <person name="Sivarajan S.R."/>
            <person name="Patrignani A."/>
            <person name="Gruter S."/>
            <person name="Poveda L."/>
            <person name="Shimizu-Inatsugi R."/>
            <person name="Baeten J."/>
            <person name="Francoijs K.J."/>
            <person name="Nataraja K.N."/>
            <person name="Reddy Y.A.N."/>
            <person name="Phadnis S."/>
            <person name="Ravikumar R.L."/>
            <person name="Schlapbach R."/>
            <person name="Sreeman S.M."/>
            <person name="Shimizu K.K."/>
        </authorList>
    </citation>
    <scope>NUCLEOTIDE SEQUENCE</scope>
</reference>
<dbReference type="AlphaFoldDB" id="A0AAV5F890"/>
<evidence type="ECO:0000313" key="1">
    <source>
        <dbReference type="EMBL" id="GJN31874.1"/>
    </source>
</evidence>
<name>A0AAV5F890_ELECO</name>
<reference evidence="1" key="2">
    <citation type="submission" date="2021-12" db="EMBL/GenBank/DDBJ databases">
        <title>Resequencing data analysis of finger millet.</title>
        <authorList>
            <person name="Hatakeyama M."/>
            <person name="Aluri S."/>
            <person name="Balachadran M.T."/>
            <person name="Sivarajan S.R."/>
            <person name="Poveda L."/>
            <person name="Shimizu-Inatsugi R."/>
            <person name="Schlapbach R."/>
            <person name="Sreeman S.M."/>
            <person name="Shimizu K.K."/>
        </authorList>
    </citation>
    <scope>NUCLEOTIDE SEQUENCE</scope>
</reference>
<gene>
    <name evidence="1" type="primary">gb20329</name>
    <name evidence="1" type="ORF">PR202_gb20329</name>
</gene>
<dbReference type="Gene3D" id="1.20.1050.10">
    <property type="match status" value="1"/>
</dbReference>
<proteinExistence type="predicted"/>
<organism evidence="1 2">
    <name type="scientific">Eleusine coracana subsp. coracana</name>
    <dbReference type="NCBI Taxonomy" id="191504"/>
    <lineage>
        <taxon>Eukaryota</taxon>
        <taxon>Viridiplantae</taxon>
        <taxon>Streptophyta</taxon>
        <taxon>Embryophyta</taxon>
        <taxon>Tracheophyta</taxon>
        <taxon>Spermatophyta</taxon>
        <taxon>Magnoliopsida</taxon>
        <taxon>Liliopsida</taxon>
        <taxon>Poales</taxon>
        <taxon>Poaceae</taxon>
        <taxon>PACMAD clade</taxon>
        <taxon>Chloridoideae</taxon>
        <taxon>Cynodonteae</taxon>
        <taxon>Eleusininae</taxon>
        <taxon>Eleusine</taxon>
    </lineage>
</organism>